<gene>
    <name evidence="1" type="ORF">LDCGVIBL_CDS0140</name>
</gene>
<protein>
    <submittedName>
        <fullName evidence="1">Uncharacterized protein</fullName>
    </submittedName>
</protein>
<organism evidence="1">
    <name type="scientific">Rhizobium phage LG08</name>
    <dbReference type="NCBI Taxonomy" id="3129229"/>
    <lineage>
        <taxon>Viruses</taxon>
        <taxon>Duplodnaviria</taxon>
        <taxon>Heunggongvirae</taxon>
        <taxon>Uroviricota</taxon>
        <taxon>Caudoviricetes</taxon>
    </lineage>
</organism>
<proteinExistence type="predicted"/>
<reference evidence="1" key="1">
    <citation type="submission" date="2024-03" db="EMBL/GenBank/DDBJ databases">
        <authorList>
            <person name="Chantapakul B."/>
            <person name="Wang S."/>
        </authorList>
    </citation>
    <scope>NUCLEOTIDE SEQUENCE</scope>
</reference>
<sequence>MKYKDFKGHVTSLIPLEHIVEVFGMDISFYEVDNFLGYLKEFSNDLDETLKMILEESDIRFEFSIKEDDNIRNSRMYFGDEFVRFDYNNKTGFCSNIKFTTENSVDSASSGWTPMIRVTANSVNEAFRKNTIAMYNRKV</sequence>
<name>A0AAU8HYJ6_9CAUD</name>
<evidence type="ECO:0000313" key="1">
    <source>
        <dbReference type="EMBL" id="XCI77498.1"/>
    </source>
</evidence>
<accession>A0AAU8HYJ6</accession>
<dbReference type="EMBL" id="PP429226">
    <property type="protein sequence ID" value="XCI77498.1"/>
    <property type="molecule type" value="Genomic_DNA"/>
</dbReference>